<comment type="caution">
    <text evidence="5">The sequence shown here is derived from an EMBL/GenBank/DDBJ whole genome shotgun (WGS) entry which is preliminary data.</text>
</comment>
<dbReference type="PIRSF" id="PIRSF015582">
    <property type="entry name" value="Cit_lyase_B"/>
    <property type="match status" value="1"/>
</dbReference>
<keyword evidence="3" id="KW-0460">Magnesium</keyword>
<dbReference type="Gene3D" id="3.20.20.60">
    <property type="entry name" value="Phosphoenolpyruvate-binding domains"/>
    <property type="match status" value="1"/>
</dbReference>
<name>A0ABU0PRX0_9MICC</name>
<keyword evidence="5" id="KW-0456">Lyase</keyword>
<feature type="domain" description="HpcH/HpaI aldolase/citrate lyase" evidence="4">
    <location>
        <begin position="10"/>
        <end position="218"/>
    </location>
</feature>
<dbReference type="PANTHER" id="PTHR32308">
    <property type="entry name" value="LYASE BETA SUBUNIT, PUTATIVE (AFU_ORTHOLOGUE AFUA_4G13030)-RELATED"/>
    <property type="match status" value="1"/>
</dbReference>
<gene>
    <name evidence="5" type="ORF">QFZ36_003585</name>
</gene>
<dbReference type="InterPro" id="IPR011206">
    <property type="entry name" value="Citrate_lyase_beta/mcl1/mcl2"/>
</dbReference>
<keyword evidence="2" id="KW-0479">Metal-binding</keyword>
<sequence>MIRTATSNASFLYVPADQSRLMAKAKSRRGAIILDLEDSVAPSRKEEALAAAVAFLNGDALNAEVWVRINPGAAGLHEAELLTECPNLTGLWIPKAEEPAYVQDIAGRVSDTPGGGPALGLLIESARGVLALAELLSLPETQQVQLGEIDLAADLRHAASGPENMTWFRHWLITHAAAAGLPQPVGPVDADYTNLAGFKASCLSFRDIGFGSRACIHPAQADIAEQVFGTSAEDLAAAHALLDQYEAALRENRGALGDGSGSMIDAASVRSARRLTGR</sequence>
<evidence type="ECO:0000259" key="4">
    <source>
        <dbReference type="Pfam" id="PF03328"/>
    </source>
</evidence>
<proteinExistence type="predicted"/>
<dbReference type="SUPFAM" id="SSF51621">
    <property type="entry name" value="Phosphoenolpyruvate/pyruvate domain"/>
    <property type="match status" value="1"/>
</dbReference>
<dbReference type="InterPro" id="IPR005000">
    <property type="entry name" value="Aldolase/citrate-lyase_domain"/>
</dbReference>
<dbReference type="RefSeq" id="WP_306638362.1">
    <property type="nucleotide sequence ID" value="NZ_JAUSXB010000001.1"/>
</dbReference>
<dbReference type="InterPro" id="IPR040442">
    <property type="entry name" value="Pyrv_kinase-like_dom_sf"/>
</dbReference>
<dbReference type="PANTHER" id="PTHR32308:SF0">
    <property type="entry name" value="HPCH_HPAI ALDOLASE_CITRATE LYASE DOMAIN-CONTAINING PROTEIN"/>
    <property type="match status" value="1"/>
</dbReference>
<dbReference type="GO" id="GO:0008816">
    <property type="term" value="F:citryl-CoA lyase activity"/>
    <property type="evidence" value="ECO:0007669"/>
    <property type="project" value="UniProtKB-EC"/>
</dbReference>
<keyword evidence="6" id="KW-1185">Reference proteome</keyword>
<evidence type="ECO:0000256" key="2">
    <source>
        <dbReference type="ARBA" id="ARBA00022723"/>
    </source>
</evidence>
<reference evidence="5 6" key="1">
    <citation type="submission" date="2023-07" db="EMBL/GenBank/DDBJ databases">
        <title>Comparative genomics of wheat-associated soil bacteria to identify genetic determinants of phenazine resistance.</title>
        <authorList>
            <person name="Mouncey N."/>
        </authorList>
    </citation>
    <scope>NUCLEOTIDE SEQUENCE [LARGE SCALE GENOMIC DNA]</scope>
    <source>
        <strain evidence="5 6">W1I3</strain>
    </source>
</reference>
<accession>A0ABU0PRX0</accession>
<organism evidence="5 6">
    <name type="scientific">Pseudarthrobacter siccitolerans</name>
    <dbReference type="NCBI Taxonomy" id="861266"/>
    <lineage>
        <taxon>Bacteria</taxon>
        <taxon>Bacillati</taxon>
        <taxon>Actinomycetota</taxon>
        <taxon>Actinomycetes</taxon>
        <taxon>Micrococcales</taxon>
        <taxon>Micrococcaceae</taxon>
        <taxon>Pseudarthrobacter</taxon>
    </lineage>
</organism>
<dbReference type="InterPro" id="IPR015813">
    <property type="entry name" value="Pyrv/PenolPyrv_kinase-like_dom"/>
</dbReference>
<dbReference type="Pfam" id="PF03328">
    <property type="entry name" value="HpcH_HpaI"/>
    <property type="match status" value="1"/>
</dbReference>
<evidence type="ECO:0000313" key="5">
    <source>
        <dbReference type="EMBL" id="MDQ0676024.1"/>
    </source>
</evidence>
<evidence type="ECO:0000256" key="3">
    <source>
        <dbReference type="ARBA" id="ARBA00022842"/>
    </source>
</evidence>
<dbReference type="Proteomes" id="UP001236806">
    <property type="component" value="Unassembled WGS sequence"/>
</dbReference>
<dbReference type="EMBL" id="JAUSXB010000001">
    <property type="protein sequence ID" value="MDQ0676024.1"/>
    <property type="molecule type" value="Genomic_DNA"/>
</dbReference>
<comment type="cofactor">
    <cofactor evidence="1">
        <name>Mg(2+)</name>
        <dbReference type="ChEBI" id="CHEBI:18420"/>
    </cofactor>
</comment>
<evidence type="ECO:0000256" key="1">
    <source>
        <dbReference type="ARBA" id="ARBA00001946"/>
    </source>
</evidence>
<evidence type="ECO:0000313" key="6">
    <source>
        <dbReference type="Proteomes" id="UP001236806"/>
    </source>
</evidence>
<dbReference type="EC" id="4.1.3.34" evidence="5"/>
<protein>
    <submittedName>
        <fullName evidence="5">Citrate lyase subunit beta/citryl-CoA lyase</fullName>
        <ecNumber evidence="5">4.1.3.34</ecNumber>
    </submittedName>
</protein>